<dbReference type="EMBL" id="UYRR01024221">
    <property type="protein sequence ID" value="VDK33575.1"/>
    <property type="molecule type" value="Genomic_DNA"/>
</dbReference>
<reference evidence="4" key="1">
    <citation type="submission" date="2017-02" db="UniProtKB">
        <authorList>
            <consortium name="WormBaseParasite"/>
        </authorList>
    </citation>
    <scope>IDENTIFICATION</scope>
</reference>
<evidence type="ECO:0000313" key="3">
    <source>
        <dbReference type="Proteomes" id="UP000267096"/>
    </source>
</evidence>
<feature type="compositionally biased region" description="Basic residues" evidence="1">
    <location>
        <begin position="52"/>
        <end position="66"/>
    </location>
</feature>
<name>A0A0M3JMP4_ANISI</name>
<evidence type="ECO:0000256" key="1">
    <source>
        <dbReference type="SAM" id="MobiDB-lite"/>
    </source>
</evidence>
<evidence type="ECO:0000313" key="2">
    <source>
        <dbReference type="EMBL" id="VDK33575.1"/>
    </source>
</evidence>
<organism evidence="4">
    <name type="scientific">Anisakis simplex</name>
    <name type="common">Herring worm</name>
    <dbReference type="NCBI Taxonomy" id="6269"/>
    <lineage>
        <taxon>Eukaryota</taxon>
        <taxon>Metazoa</taxon>
        <taxon>Ecdysozoa</taxon>
        <taxon>Nematoda</taxon>
        <taxon>Chromadorea</taxon>
        <taxon>Rhabditida</taxon>
        <taxon>Spirurina</taxon>
        <taxon>Ascaridomorpha</taxon>
        <taxon>Ascaridoidea</taxon>
        <taxon>Anisakidae</taxon>
        <taxon>Anisakis</taxon>
        <taxon>Anisakis simplex complex</taxon>
    </lineage>
</organism>
<reference evidence="2 3" key="2">
    <citation type="submission" date="2018-11" db="EMBL/GenBank/DDBJ databases">
        <authorList>
            <consortium name="Pathogen Informatics"/>
        </authorList>
    </citation>
    <scope>NUCLEOTIDE SEQUENCE [LARGE SCALE GENOMIC DNA]</scope>
</reference>
<accession>A0A0M3JMP4</accession>
<proteinExistence type="predicted"/>
<evidence type="ECO:0000313" key="4">
    <source>
        <dbReference type="WBParaSite" id="ASIM_0000893201-mRNA-1"/>
    </source>
</evidence>
<dbReference type="AlphaFoldDB" id="A0A0M3JMP4"/>
<dbReference type="WBParaSite" id="ASIM_0000893201-mRNA-1">
    <property type="protein sequence ID" value="ASIM_0000893201-mRNA-1"/>
    <property type="gene ID" value="ASIM_0000893201"/>
</dbReference>
<keyword evidence="3" id="KW-1185">Reference proteome</keyword>
<gene>
    <name evidence="2" type="ORF">ASIM_LOCUS8674</name>
</gene>
<sequence length="78" mass="8744">MDEKTIRSETGPLGELAKTYTVRVARSSYEEGQEEVEGTKVGAEGGLDPKKTIQKRTRSKGRKRRSNVNDETDDRSKT</sequence>
<dbReference type="Proteomes" id="UP000267096">
    <property type="component" value="Unassembled WGS sequence"/>
</dbReference>
<feature type="region of interest" description="Disordered" evidence="1">
    <location>
        <begin position="28"/>
        <end position="78"/>
    </location>
</feature>
<protein>
    <submittedName>
        <fullName evidence="2 4">Uncharacterized protein</fullName>
    </submittedName>
</protein>